<proteinExistence type="predicted"/>
<gene>
    <name evidence="1" type="ORF">PoB_004227500</name>
</gene>
<protein>
    <submittedName>
        <fullName evidence="1">Uncharacterized protein</fullName>
    </submittedName>
</protein>
<name>A0AAV4B8B5_9GAST</name>
<dbReference type="Proteomes" id="UP000735302">
    <property type="component" value="Unassembled WGS sequence"/>
</dbReference>
<evidence type="ECO:0000313" key="2">
    <source>
        <dbReference type="Proteomes" id="UP000735302"/>
    </source>
</evidence>
<dbReference type="AlphaFoldDB" id="A0AAV4B8B5"/>
<comment type="caution">
    <text evidence="1">The sequence shown here is derived from an EMBL/GenBank/DDBJ whole genome shotgun (WGS) entry which is preliminary data.</text>
</comment>
<accession>A0AAV4B8B5</accession>
<evidence type="ECO:0000313" key="1">
    <source>
        <dbReference type="EMBL" id="GFO15770.1"/>
    </source>
</evidence>
<reference evidence="1 2" key="1">
    <citation type="journal article" date="2021" name="Elife">
        <title>Chloroplast acquisition without the gene transfer in kleptoplastic sea slugs, Plakobranchus ocellatus.</title>
        <authorList>
            <person name="Maeda T."/>
            <person name="Takahashi S."/>
            <person name="Yoshida T."/>
            <person name="Shimamura S."/>
            <person name="Takaki Y."/>
            <person name="Nagai Y."/>
            <person name="Toyoda A."/>
            <person name="Suzuki Y."/>
            <person name="Arimoto A."/>
            <person name="Ishii H."/>
            <person name="Satoh N."/>
            <person name="Nishiyama T."/>
            <person name="Hasebe M."/>
            <person name="Maruyama T."/>
            <person name="Minagawa J."/>
            <person name="Obokata J."/>
            <person name="Shigenobu S."/>
        </authorList>
    </citation>
    <scope>NUCLEOTIDE SEQUENCE [LARGE SCALE GENOMIC DNA]</scope>
</reference>
<organism evidence="1 2">
    <name type="scientific">Plakobranchus ocellatus</name>
    <dbReference type="NCBI Taxonomy" id="259542"/>
    <lineage>
        <taxon>Eukaryota</taxon>
        <taxon>Metazoa</taxon>
        <taxon>Spiralia</taxon>
        <taxon>Lophotrochozoa</taxon>
        <taxon>Mollusca</taxon>
        <taxon>Gastropoda</taxon>
        <taxon>Heterobranchia</taxon>
        <taxon>Euthyneura</taxon>
        <taxon>Panpulmonata</taxon>
        <taxon>Sacoglossa</taxon>
        <taxon>Placobranchoidea</taxon>
        <taxon>Plakobranchidae</taxon>
        <taxon>Plakobranchus</taxon>
    </lineage>
</organism>
<dbReference type="EMBL" id="BLXT01004630">
    <property type="protein sequence ID" value="GFO15770.1"/>
    <property type="molecule type" value="Genomic_DNA"/>
</dbReference>
<keyword evidence="2" id="KW-1185">Reference proteome</keyword>
<sequence length="132" mass="14667">MRKVNGLTGFVHIICKKIWFASPSHSIELIRVQIVKKSPNAILAAKPPTSSQILVASRHLEEATQKRSEEAPWSSGDLLMAMKISSGNPSYTVRGVGGTVDSETALRFAEIPFYRRFKPHHRCPALTERLKG</sequence>